<accession>A0A5M3VUZ0</accession>
<sequence length="279" mass="29334">MKRLVVAAIVGAAVLLVPAAPAVAKADPVKALKARFATGKGVKVSNLLKISAGGQALATMREVGLVGFGRSGVAATDIRDKAQYSKVFLDALPEADREKLRKAAGVTRMISTLQYSYISGARVREYLPPGKTWVRKFSAGAFPGSLLVNPFEPRTLDEIIDRASSRQGSVIKGRISSVKLARVSPSFRSIFGEGGKTREGATAKVNYTVWLDARGQVKRVYATMTVSVADTSLTYASDGRVSGWGGKVVISEPPASSSVDEGQLGDGALDDPGPVQIPG</sequence>
<gene>
    <name evidence="3" type="ORF">Acor_15550</name>
</gene>
<keyword evidence="2" id="KW-0732">Signal</keyword>
<evidence type="ECO:0000313" key="4">
    <source>
        <dbReference type="Proteomes" id="UP000334990"/>
    </source>
</evidence>
<protein>
    <recommendedName>
        <fullName evidence="5">Lipoprotein</fullName>
    </recommendedName>
</protein>
<evidence type="ECO:0008006" key="5">
    <source>
        <dbReference type="Google" id="ProtNLM"/>
    </source>
</evidence>
<feature type="signal peptide" evidence="2">
    <location>
        <begin position="1"/>
        <end position="26"/>
    </location>
</feature>
<proteinExistence type="predicted"/>
<evidence type="ECO:0000256" key="1">
    <source>
        <dbReference type="SAM" id="MobiDB-lite"/>
    </source>
</evidence>
<feature type="region of interest" description="Disordered" evidence="1">
    <location>
        <begin position="252"/>
        <end position="279"/>
    </location>
</feature>
<keyword evidence="4" id="KW-1185">Reference proteome</keyword>
<dbReference type="Proteomes" id="UP000334990">
    <property type="component" value="Unassembled WGS sequence"/>
</dbReference>
<dbReference type="EMBL" id="BLAD01000040">
    <property type="protein sequence ID" value="GER99491.1"/>
    <property type="molecule type" value="Genomic_DNA"/>
</dbReference>
<evidence type="ECO:0000256" key="2">
    <source>
        <dbReference type="SAM" id="SignalP"/>
    </source>
</evidence>
<name>A0A5M3VUZ0_9ACTN</name>
<feature type="chain" id="PRO_5024444794" description="Lipoprotein" evidence="2">
    <location>
        <begin position="27"/>
        <end position="279"/>
    </location>
</feature>
<dbReference type="AlphaFoldDB" id="A0A5M3VUZ0"/>
<organism evidence="3 4">
    <name type="scientific">Acrocarpospora corrugata</name>
    <dbReference type="NCBI Taxonomy" id="35763"/>
    <lineage>
        <taxon>Bacteria</taxon>
        <taxon>Bacillati</taxon>
        <taxon>Actinomycetota</taxon>
        <taxon>Actinomycetes</taxon>
        <taxon>Streptosporangiales</taxon>
        <taxon>Streptosporangiaceae</taxon>
        <taxon>Acrocarpospora</taxon>
    </lineage>
</organism>
<evidence type="ECO:0000313" key="3">
    <source>
        <dbReference type="EMBL" id="GER99491.1"/>
    </source>
</evidence>
<reference evidence="3 4" key="1">
    <citation type="submission" date="2019-10" db="EMBL/GenBank/DDBJ databases">
        <title>Whole genome shotgun sequence of Acrocarpospora corrugata NBRC 13972.</title>
        <authorList>
            <person name="Ichikawa N."/>
            <person name="Kimura A."/>
            <person name="Kitahashi Y."/>
            <person name="Komaki H."/>
            <person name="Oguchi A."/>
        </authorList>
    </citation>
    <scope>NUCLEOTIDE SEQUENCE [LARGE SCALE GENOMIC DNA]</scope>
    <source>
        <strain evidence="3 4">NBRC 13972</strain>
    </source>
</reference>
<dbReference type="OrthoDB" id="3512790at2"/>
<dbReference type="RefSeq" id="WP_155335878.1">
    <property type="nucleotide sequence ID" value="NZ_BAAABN010000042.1"/>
</dbReference>
<comment type="caution">
    <text evidence="3">The sequence shown here is derived from an EMBL/GenBank/DDBJ whole genome shotgun (WGS) entry which is preliminary data.</text>
</comment>